<accession>Q9YZ27</accession>
<protein>
    <submittedName>
        <fullName evidence="1">p12</fullName>
    </submittedName>
</protein>
<dbReference type="EMBL" id="AF004367">
    <property type="protein sequence ID" value="AAD01200.1"/>
    <property type="molecule type" value="mRNA"/>
</dbReference>
<name>Q9YZ27_CSIV</name>
<sequence>MSYYSLGTSVLSSGLSVLTAYHVYMLEKVNVENNPSDDDKGQYKQQLKVARYGSLASAASSTVNGALHAYSAVRSRQNDNDPMLLDSDAGIN</sequence>
<proteinExistence type="evidence at transcript level"/>
<organism evidence="1">
    <name type="scientific">Campoletis sonorensis ichnovirus</name>
    <name type="common">CsIV</name>
    <dbReference type="NCBI Taxonomy" id="10484"/>
    <lineage>
        <taxon>Viruses</taxon>
        <taxon>Viruses incertae sedis</taxon>
        <taxon>Polydnaviriformidae</taxon>
        <taxon>Ichnoviriform</taxon>
    </lineage>
</organism>
<reference evidence="1" key="1">
    <citation type="journal article" date="1999" name="Arch. Insect Biochem. Physiol.">
        <title>Cloning and expression of a gene encoding a Campoletis sonorensis polydnavirus structural protein.</title>
        <authorList>
            <person name="Deng L."/>
            <person name="Webb B.A."/>
        </authorList>
    </citation>
    <scope>NUCLEOTIDE SEQUENCE</scope>
</reference>
<organismHost>
    <name type="scientific">Campoletis sonorensis</name>
    <dbReference type="NCBI Taxonomy" id="7416"/>
</organismHost>
<evidence type="ECO:0000313" key="1">
    <source>
        <dbReference type="EMBL" id="AAD01200.1"/>
    </source>
</evidence>